<keyword evidence="3" id="KW-1185">Reference proteome</keyword>
<evidence type="ECO:0000313" key="3">
    <source>
        <dbReference type="Proteomes" id="UP000319825"/>
    </source>
</evidence>
<organism evidence="2 3">
    <name type="scientific">Micromonospora olivasterospora</name>
    <dbReference type="NCBI Taxonomy" id="1880"/>
    <lineage>
        <taxon>Bacteria</taxon>
        <taxon>Bacillati</taxon>
        <taxon>Actinomycetota</taxon>
        <taxon>Actinomycetes</taxon>
        <taxon>Micromonosporales</taxon>
        <taxon>Micromonosporaceae</taxon>
        <taxon>Micromonospora</taxon>
    </lineage>
</organism>
<dbReference type="AlphaFoldDB" id="A0A562IJS6"/>
<evidence type="ECO:0008006" key="4">
    <source>
        <dbReference type="Google" id="ProtNLM"/>
    </source>
</evidence>
<proteinExistence type="predicted"/>
<gene>
    <name evidence="2" type="ORF">JD77_05899</name>
</gene>
<feature type="signal peptide" evidence="1">
    <location>
        <begin position="1"/>
        <end position="24"/>
    </location>
</feature>
<comment type="caution">
    <text evidence="2">The sequence shown here is derived from an EMBL/GenBank/DDBJ whole genome shotgun (WGS) entry which is preliminary data.</text>
</comment>
<keyword evidence="1" id="KW-0732">Signal</keyword>
<dbReference type="EMBL" id="VLKE01000001">
    <property type="protein sequence ID" value="TWH70874.1"/>
    <property type="molecule type" value="Genomic_DNA"/>
</dbReference>
<dbReference type="Proteomes" id="UP000319825">
    <property type="component" value="Unassembled WGS sequence"/>
</dbReference>
<feature type="chain" id="PRO_5038798440" description="Lipoprotein" evidence="1">
    <location>
        <begin position="25"/>
        <end position="299"/>
    </location>
</feature>
<sequence length="299" mass="30409">MNTTTRSRSLRIVIAAALAFGLSACRDNQAPAAAPRTGNTIGGANVSVAGYPGLYYDASLVSAVPAADDHLRLVGAMTCPQMDAMLSAGQWRVADRLSLPPGSAGAAIAGIVPGLLLERAGTLAFVALKGDRALCTGTVMKAGIDGIALTGKGLPGPTTGWSATTMCIRLGDDTLNVSLYFDTRAKIGGLATVTLVGKNEKYTVDGSGSDFNILMLNHKSTVLDAFGKAFSGQEKPAGVTMRSLEPGDAFSGTATVDATAADRPHGTFSITGLVDDATEATVGLSLPFACADVQVIKAG</sequence>
<accession>A0A562IJS6</accession>
<evidence type="ECO:0000313" key="2">
    <source>
        <dbReference type="EMBL" id="TWH70874.1"/>
    </source>
</evidence>
<protein>
    <recommendedName>
        <fullName evidence="4">Lipoprotein</fullName>
    </recommendedName>
</protein>
<reference evidence="2 3" key="1">
    <citation type="submission" date="2019-07" db="EMBL/GenBank/DDBJ databases">
        <title>R&amp;d 2014.</title>
        <authorList>
            <person name="Klenk H.-P."/>
        </authorList>
    </citation>
    <scope>NUCLEOTIDE SEQUENCE [LARGE SCALE GENOMIC DNA]</scope>
    <source>
        <strain evidence="2 3">DSM 43868</strain>
    </source>
</reference>
<dbReference type="PROSITE" id="PS51257">
    <property type="entry name" value="PROKAR_LIPOPROTEIN"/>
    <property type="match status" value="1"/>
</dbReference>
<evidence type="ECO:0000256" key="1">
    <source>
        <dbReference type="SAM" id="SignalP"/>
    </source>
</evidence>
<name>A0A562IJS6_MICOL</name>